<dbReference type="InterPro" id="IPR036412">
    <property type="entry name" value="HAD-like_sf"/>
</dbReference>
<evidence type="ECO:0000313" key="2">
    <source>
        <dbReference type="Proteomes" id="UP000177159"/>
    </source>
</evidence>
<evidence type="ECO:0008006" key="3">
    <source>
        <dbReference type="Google" id="ProtNLM"/>
    </source>
</evidence>
<comment type="caution">
    <text evidence="1">The sequence shown here is derived from an EMBL/GenBank/DDBJ whole genome shotgun (WGS) entry which is preliminary data.</text>
</comment>
<organism evidence="1 2">
    <name type="scientific">Candidatus Roizmanbacteria bacterium RIFCSPHIGHO2_02_FULL_37_24</name>
    <dbReference type="NCBI Taxonomy" id="1802037"/>
    <lineage>
        <taxon>Bacteria</taxon>
        <taxon>Candidatus Roizmaniibacteriota</taxon>
    </lineage>
</organism>
<gene>
    <name evidence="1" type="ORF">A3C24_04265</name>
</gene>
<dbReference type="InterPro" id="IPR023214">
    <property type="entry name" value="HAD_sf"/>
</dbReference>
<dbReference type="SUPFAM" id="SSF56784">
    <property type="entry name" value="HAD-like"/>
    <property type="match status" value="1"/>
</dbReference>
<dbReference type="Gene3D" id="3.40.50.1000">
    <property type="entry name" value="HAD superfamily/HAD-like"/>
    <property type="match status" value="1"/>
</dbReference>
<dbReference type="Proteomes" id="UP000177159">
    <property type="component" value="Unassembled WGS sequence"/>
</dbReference>
<proteinExistence type="predicted"/>
<evidence type="ECO:0000313" key="1">
    <source>
        <dbReference type="EMBL" id="OGK24284.1"/>
    </source>
</evidence>
<sequence length="132" mass="15379">MKTILVDAVDAFVIEENGTFKMFEEMKNLLDMYSNRKIILTGANDERLKEFGLNKMPYEVFTLKHNPEKTDPSYYETMLKHFGLSNKDTIYFEHNPEAVKSAQSVGIISYHYDPEKKDLESLKVFLDKNLSI</sequence>
<dbReference type="EMBL" id="MFZM01000010">
    <property type="protein sequence ID" value="OGK24284.1"/>
    <property type="molecule type" value="Genomic_DNA"/>
</dbReference>
<name>A0A1F7H011_9BACT</name>
<accession>A0A1F7H011</accession>
<protein>
    <recommendedName>
        <fullName evidence="3">Haloacid dehalogenase</fullName>
    </recommendedName>
</protein>
<reference evidence="1 2" key="1">
    <citation type="journal article" date="2016" name="Nat. Commun.">
        <title>Thousands of microbial genomes shed light on interconnected biogeochemical processes in an aquifer system.</title>
        <authorList>
            <person name="Anantharaman K."/>
            <person name="Brown C.T."/>
            <person name="Hug L.A."/>
            <person name="Sharon I."/>
            <person name="Castelle C.J."/>
            <person name="Probst A.J."/>
            <person name="Thomas B.C."/>
            <person name="Singh A."/>
            <person name="Wilkins M.J."/>
            <person name="Karaoz U."/>
            <person name="Brodie E.L."/>
            <person name="Williams K.H."/>
            <person name="Hubbard S.S."/>
            <person name="Banfield J.F."/>
        </authorList>
    </citation>
    <scope>NUCLEOTIDE SEQUENCE [LARGE SCALE GENOMIC DNA]</scope>
</reference>
<dbReference type="AlphaFoldDB" id="A0A1F7H011"/>